<sequence length="69" mass="7925">MSTYQFQSICQLRCRVNGLLLVAWRACARCEMVSTDRRLLVPVLPASHKFHDSSEQKPHRPMNLGIKSI</sequence>
<name>A0ABR4CXS9_9HELO</name>
<reference evidence="2 3" key="1">
    <citation type="journal article" date="2024" name="Commun. Biol.">
        <title>Comparative genomic analysis of thermophilic fungi reveals convergent evolutionary adaptations and gene losses.</title>
        <authorList>
            <person name="Steindorff A.S."/>
            <person name="Aguilar-Pontes M.V."/>
            <person name="Robinson A.J."/>
            <person name="Andreopoulos B."/>
            <person name="LaButti K."/>
            <person name="Kuo A."/>
            <person name="Mondo S."/>
            <person name="Riley R."/>
            <person name="Otillar R."/>
            <person name="Haridas S."/>
            <person name="Lipzen A."/>
            <person name="Grimwood J."/>
            <person name="Schmutz J."/>
            <person name="Clum A."/>
            <person name="Reid I.D."/>
            <person name="Moisan M.C."/>
            <person name="Butler G."/>
            <person name="Nguyen T.T.M."/>
            <person name="Dewar K."/>
            <person name="Conant G."/>
            <person name="Drula E."/>
            <person name="Henrissat B."/>
            <person name="Hansel C."/>
            <person name="Singer S."/>
            <person name="Hutchinson M.I."/>
            <person name="de Vries R.P."/>
            <person name="Natvig D.O."/>
            <person name="Powell A.J."/>
            <person name="Tsang A."/>
            <person name="Grigoriev I.V."/>
        </authorList>
    </citation>
    <scope>NUCLEOTIDE SEQUENCE [LARGE SCALE GENOMIC DNA]</scope>
    <source>
        <strain evidence="2 3">CBS 494.80</strain>
    </source>
</reference>
<gene>
    <name evidence="2" type="ORF">VTL71DRAFT_8504</name>
</gene>
<dbReference type="Proteomes" id="UP001595075">
    <property type="component" value="Unassembled WGS sequence"/>
</dbReference>
<dbReference type="EMBL" id="JAZHXI010000002">
    <property type="protein sequence ID" value="KAL2074725.1"/>
    <property type="molecule type" value="Genomic_DNA"/>
</dbReference>
<protein>
    <submittedName>
        <fullName evidence="2">Uncharacterized protein</fullName>
    </submittedName>
</protein>
<comment type="caution">
    <text evidence="2">The sequence shown here is derived from an EMBL/GenBank/DDBJ whole genome shotgun (WGS) entry which is preliminary data.</text>
</comment>
<evidence type="ECO:0000256" key="1">
    <source>
        <dbReference type="SAM" id="MobiDB-lite"/>
    </source>
</evidence>
<keyword evidence="3" id="KW-1185">Reference proteome</keyword>
<evidence type="ECO:0000313" key="3">
    <source>
        <dbReference type="Proteomes" id="UP001595075"/>
    </source>
</evidence>
<accession>A0ABR4CXS9</accession>
<evidence type="ECO:0000313" key="2">
    <source>
        <dbReference type="EMBL" id="KAL2074725.1"/>
    </source>
</evidence>
<feature type="region of interest" description="Disordered" evidence="1">
    <location>
        <begin position="50"/>
        <end position="69"/>
    </location>
</feature>
<organism evidence="2 3">
    <name type="scientific">Oculimacula yallundae</name>
    <dbReference type="NCBI Taxonomy" id="86028"/>
    <lineage>
        <taxon>Eukaryota</taxon>
        <taxon>Fungi</taxon>
        <taxon>Dikarya</taxon>
        <taxon>Ascomycota</taxon>
        <taxon>Pezizomycotina</taxon>
        <taxon>Leotiomycetes</taxon>
        <taxon>Helotiales</taxon>
        <taxon>Ploettnerulaceae</taxon>
        <taxon>Oculimacula</taxon>
    </lineage>
</organism>
<proteinExistence type="predicted"/>